<sequence>MGSLRRALAVVGLLVVVTALADLALAGFRKSYVPGKDVEKMRVPSVESAFECGRPRCEVGFTGKGGNEL</sequence>
<reference evidence="2" key="1">
    <citation type="submission" date="2015-06" db="EMBL/GenBank/DDBJ databases">
        <authorList>
            <person name="Nguyen H."/>
        </authorList>
    </citation>
    <scope>NUCLEOTIDE SEQUENCE</scope>
    <source>
        <strain evidence="2">DAOM 180753</strain>
    </source>
</reference>
<feature type="signal peptide" evidence="1">
    <location>
        <begin position="1"/>
        <end position="26"/>
    </location>
</feature>
<dbReference type="EMBL" id="LACB01000265">
    <property type="protein sequence ID" value="KAJ9485467.1"/>
    <property type="molecule type" value="Genomic_DNA"/>
</dbReference>
<evidence type="ECO:0000313" key="3">
    <source>
        <dbReference type="Proteomes" id="UP001227192"/>
    </source>
</evidence>
<name>A0AAI9TDQ2_PENTH</name>
<organism evidence="2 3">
    <name type="scientific">Penicillium thymicola</name>
    <dbReference type="NCBI Taxonomy" id="293382"/>
    <lineage>
        <taxon>Eukaryota</taxon>
        <taxon>Fungi</taxon>
        <taxon>Dikarya</taxon>
        <taxon>Ascomycota</taxon>
        <taxon>Pezizomycotina</taxon>
        <taxon>Eurotiomycetes</taxon>
        <taxon>Eurotiomycetidae</taxon>
        <taxon>Eurotiales</taxon>
        <taxon>Aspergillaceae</taxon>
        <taxon>Penicillium</taxon>
    </lineage>
</organism>
<dbReference type="Proteomes" id="UP001227192">
    <property type="component" value="Unassembled WGS sequence"/>
</dbReference>
<keyword evidence="3" id="KW-1185">Reference proteome</keyword>
<dbReference type="AlphaFoldDB" id="A0AAI9TDQ2"/>
<feature type="chain" id="PRO_5042535545" evidence="1">
    <location>
        <begin position="27"/>
        <end position="69"/>
    </location>
</feature>
<reference evidence="2" key="2">
    <citation type="journal article" date="2016" name="Fungal Biol.">
        <title>Ochratoxin A production by Penicillium thymicola.</title>
        <authorList>
            <person name="Nguyen H.D.T."/>
            <person name="McMullin D.R."/>
            <person name="Ponomareva E."/>
            <person name="Riley R."/>
            <person name="Pomraning K.R."/>
            <person name="Baker S.E."/>
            <person name="Seifert K.A."/>
        </authorList>
    </citation>
    <scope>NUCLEOTIDE SEQUENCE</scope>
    <source>
        <strain evidence="2">DAOM 180753</strain>
    </source>
</reference>
<gene>
    <name evidence="2" type="ORF">VN97_g7896</name>
</gene>
<protein>
    <submittedName>
        <fullName evidence="2">Uncharacterized protein</fullName>
    </submittedName>
</protein>
<accession>A0AAI9TDQ2</accession>
<comment type="caution">
    <text evidence="2">The sequence shown here is derived from an EMBL/GenBank/DDBJ whole genome shotgun (WGS) entry which is preliminary data.</text>
</comment>
<keyword evidence="1" id="KW-0732">Signal</keyword>
<proteinExistence type="predicted"/>
<evidence type="ECO:0000313" key="2">
    <source>
        <dbReference type="EMBL" id="KAJ9485467.1"/>
    </source>
</evidence>
<evidence type="ECO:0000256" key="1">
    <source>
        <dbReference type="SAM" id="SignalP"/>
    </source>
</evidence>